<accession>A0AC34FBG4</accession>
<dbReference type="WBParaSite" id="ES5_v2.g14566.t1">
    <property type="protein sequence ID" value="ES5_v2.g14566.t1"/>
    <property type="gene ID" value="ES5_v2.g14566"/>
</dbReference>
<protein>
    <submittedName>
        <fullName evidence="2">Serpin domain-containing protein</fullName>
    </submittedName>
</protein>
<evidence type="ECO:0000313" key="2">
    <source>
        <dbReference type="WBParaSite" id="ES5_v2.g14566.t1"/>
    </source>
</evidence>
<organism evidence="1 2">
    <name type="scientific">Panagrolaimus sp. ES5</name>
    <dbReference type="NCBI Taxonomy" id="591445"/>
    <lineage>
        <taxon>Eukaryota</taxon>
        <taxon>Metazoa</taxon>
        <taxon>Ecdysozoa</taxon>
        <taxon>Nematoda</taxon>
        <taxon>Chromadorea</taxon>
        <taxon>Rhabditida</taxon>
        <taxon>Tylenchina</taxon>
        <taxon>Panagrolaimomorpha</taxon>
        <taxon>Panagrolaimoidea</taxon>
        <taxon>Panagrolaimidae</taxon>
        <taxon>Panagrolaimus</taxon>
    </lineage>
</organism>
<reference evidence="2" key="1">
    <citation type="submission" date="2022-11" db="UniProtKB">
        <authorList>
            <consortium name="WormBaseParasite"/>
        </authorList>
    </citation>
    <scope>IDENTIFICATION</scope>
</reference>
<sequence>MDLSDDDDSDKELKELLEKMRQSEREKNPNPSPPPPPLPKELESEIKIATNLLKIIYKTAENESIVFSPSAISSALTSISKNVDEIAGKEIEMLIGKDINYDEKYFKDLLYSNNLFYSSDLTLLESQNCKGSTESDNCWKPIDYSDKIKAAEKINDIVSAETKILKLIKPSDFANKDNFPLFLGNAASFKAKFQEPFDGQKSATFFSNPPRTIDMIYTEAGVCWRYSSGKTWKCLGIPYKSPERWLYIILPNATDGLANLIQEFDYSMIKKCLYE</sequence>
<name>A0AC34FBG4_9BILA</name>
<proteinExistence type="predicted"/>
<dbReference type="Proteomes" id="UP000887579">
    <property type="component" value="Unplaced"/>
</dbReference>
<evidence type="ECO:0000313" key="1">
    <source>
        <dbReference type="Proteomes" id="UP000887579"/>
    </source>
</evidence>